<dbReference type="AlphaFoldDB" id="A0A646KHC6"/>
<dbReference type="CDD" id="cd07377">
    <property type="entry name" value="WHTH_GntR"/>
    <property type="match status" value="1"/>
</dbReference>
<dbReference type="InterPro" id="IPR050679">
    <property type="entry name" value="Bact_HTH_transcr_reg"/>
</dbReference>
<comment type="caution">
    <text evidence="5">The sequence shown here is derived from an EMBL/GenBank/DDBJ whole genome shotgun (WGS) entry which is preliminary data.</text>
</comment>
<dbReference type="PROSITE" id="PS50949">
    <property type="entry name" value="HTH_GNTR"/>
    <property type="match status" value="1"/>
</dbReference>
<reference evidence="5 6" key="1">
    <citation type="submission" date="2019-05" db="EMBL/GenBank/DDBJ databases">
        <title>Comparative genomics and metabolomics analyses of clavulanic acid producing Streptomyces species provides insight into specialized metabolism and evolution of beta-lactam biosynthetic gene clusters.</title>
        <authorList>
            <person name="Moore M.A."/>
            <person name="Cruz-Morales P."/>
            <person name="Barona Gomez F."/>
            <person name="Kapil T."/>
        </authorList>
    </citation>
    <scope>NUCLEOTIDE SEQUENCE [LARGE SCALE GENOMIC DNA]</scope>
    <source>
        <strain evidence="5 6">NRRL 5741</strain>
    </source>
</reference>
<dbReference type="Proteomes" id="UP000419138">
    <property type="component" value="Unassembled WGS sequence"/>
</dbReference>
<keyword evidence="1" id="KW-0805">Transcription regulation</keyword>
<evidence type="ECO:0000256" key="1">
    <source>
        <dbReference type="ARBA" id="ARBA00023015"/>
    </source>
</evidence>
<dbReference type="GO" id="GO:0003700">
    <property type="term" value="F:DNA-binding transcription factor activity"/>
    <property type="evidence" value="ECO:0007669"/>
    <property type="project" value="InterPro"/>
</dbReference>
<dbReference type="SUPFAM" id="SSF64288">
    <property type="entry name" value="Chorismate lyase-like"/>
    <property type="match status" value="1"/>
</dbReference>
<dbReference type="InterPro" id="IPR036388">
    <property type="entry name" value="WH-like_DNA-bd_sf"/>
</dbReference>
<evidence type="ECO:0000313" key="5">
    <source>
        <dbReference type="EMBL" id="MQT01397.1"/>
    </source>
</evidence>
<gene>
    <name evidence="5" type="ORF">FF041_14595</name>
</gene>
<evidence type="ECO:0000259" key="4">
    <source>
        <dbReference type="PROSITE" id="PS50949"/>
    </source>
</evidence>
<organism evidence="5 6">
    <name type="scientific">Streptomyces jumonjinensis</name>
    <dbReference type="NCBI Taxonomy" id="1945"/>
    <lineage>
        <taxon>Bacteria</taxon>
        <taxon>Bacillati</taxon>
        <taxon>Actinomycetota</taxon>
        <taxon>Actinomycetes</taxon>
        <taxon>Kitasatosporales</taxon>
        <taxon>Streptomycetaceae</taxon>
        <taxon>Streptomyces</taxon>
    </lineage>
</organism>
<dbReference type="OrthoDB" id="3517122at2"/>
<sequence length="267" mass="29345">MARTAEEVAAELRGRIQRAELRAGDRLPTMTGLVEEHGVSRQTVREALNLLKREGLVEYRGGRSGTTVRERPVTRLVRSRGMERDHLGYYSGANVQHWRLVPGTRTTVTTEPVPGDIADLLGIEAGTPVIARKRLNGDPENELHRQLTDSWLHPAAVEALPVLAGDSGLGGIYDRIEEWAEQPIVWEEGVTAVTPSPAEAGALLLPSGVPLLRVIRTSTVKIDGRPLVVEANDIRMSAELFSVRYPITRRGAARWPVQPASADFYTN</sequence>
<dbReference type="InterPro" id="IPR036390">
    <property type="entry name" value="WH_DNA-bd_sf"/>
</dbReference>
<dbReference type="SMART" id="SM00345">
    <property type="entry name" value="HTH_GNTR"/>
    <property type="match status" value="1"/>
</dbReference>
<accession>A0A646KHC6</accession>
<evidence type="ECO:0000256" key="2">
    <source>
        <dbReference type="ARBA" id="ARBA00023125"/>
    </source>
</evidence>
<name>A0A646KHC6_STRJU</name>
<evidence type="ECO:0000256" key="3">
    <source>
        <dbReference type="ARBA" id="ARBA00023163"/>
    </source>
</evidence>
<dbReference type="GO" id="GO:0003677">
    <property type="term" value="F:DNA binding"/>
    <property type="evidence" value="ECO:0007669"/>
    <property type="project" value="UniProtKB-KW"/>
</dbReference>
<dbReference type="RefSeq" id="WP_153523215.1">
    <property type="nucleotide sequence ID" value="NZ_JBEPDZ010000008.1"/>
</dbReference>
<dbReference type="PANTHER" id="PTHR44846">
    <property type="entry name" value="MANNOSYL-D-GLYCERATE TRANSPORT/METABOLISM SYSTEM REPRESSOR MNGR-RELATED"/>
    <property type="match status" value="1"/>
</dbReference>
<dbReference type="PRINTS" id="PR00035">
    <property type="entry name" value="HTHGNTR"/>
</dbReference>
<proteinExistence type="predicted"/>
<dbReference type="SUPFAM" id="SSF46785">
    <property type="entry name" value="Winged helix' DNA-binding domain"/>
    <property type="match status" value="1"/>
</dbReference>
<keyword evidence="2" id="KW-0238">DNA-binding</keyword>
<dbReference type="SMART" id="SM00866">
    <property type="entry name" value="UTRA"/>
    <property type="match status" value="1"/>
</dbReference>
<dbReference type="InterPro" id="IPR028978">
    <property type="entry name" value="Chorismate_lyase_/UTRA_dom_sf"/>
</dbReference>
<dbReference type="InterPro" id="IPR011663">
    <property type="entry name" value="UTRA"/>
</dbReference>
<dbReference type="Gene3D" id="3.40.1410.10">
    <property type="entry name" value="Chorismate lyase-like"/>
    <property type="match status" value="1"/>
</dbReference>
<dbReference type="Pfam" id="PF00392">
    <property type="entry name" value="GntR"/>
    <property type="match status" value="1"/>
</dbReference>
<dbReference type="GO" id="GO:0045892">
    <property type="term" value="P:negative regulation of DNA-templated transcription"/>
    <property type="evidence" value="ECO:0007669"/>
    <property type="project" value="TreeGrafter"/>
</dbReference>
<protein>
    <submittedName>
        <fullName evidence="5">GntR family transcriptional regulator</fullName>
    </submittedName>
</protein>
<dbReference type="Gene3D" id="1.10.10.10">
    <property type="entry name" value="Winged helix-like DNA-binding domain superfamily/Winged helix DNA-binding domain"/>
    <property type="match status" value="1"/>
</dbReference>
<dbReference type="EMBL" id="VCLA01000121">
    <property type="protein sequence ID" value="MQT01397.1"/>
    <property type="molecule type" value="Genomic_DNA"/>
</dbReference>
<dbReference type="PANTHER" id="PTHR44846:SF17">
    <property type="entry name" value="GNTR-FAMILY TRANSCRIPTIONAL REGULATOR"/>
    <property type="match status" value="1"/>
</dbReference>
<dbReference type="Pfam" id="PF07702">
    <property type="entry name" value="UTRA"/>
    <property type="match status" value="1"/>
</dbReference>
<keyword evidence="6" id="KW-1185">Reference proteome</keyword>
<dbReference type="InterPro" id="IPR000524">
    <property type="entry name" value="Tscrpt_reg_HTH_GntR"/>
</dbReference>
<evidence type="ECO:0000313" key="6">
    <source>
        <dbReference type="Proteomes" id="UP000419138"/>
    </source>
</evidence>
<feature type="domain" description="HTH gntR-type" evidence="4">
    <location>
        <begin position="2"/>
        <end position="71"/>
    </location>
</feature>
<keyword evidence="3" id="KW-0804">Transcription</keyword>